<gene>
    <name evidence="2" type="ORF">DFR48_11045</name>
</gene>
<dbReference type="AlphaFoldDB" id="A0A6I7HJQ1"/>
<dbReference type="InterPro" id="IPR002711">
    <property type="entry name" value="HNH"/>
</dbReference>
<dbReference type="Pfam" id="PF01844">
    <property type="entry name" value="HNH"/>
    <property type="match status" value="1"/>
</dbReference>
<dbReference type="CDD" id="cd00085">
    <property type="entry name" value="HNHc"/>
    <property type="match status" value="1"/>
</dbReference>
<reference evidence="2 3" key="1">
    <citation type="submission" date="2018-07" db="EMBL/GenBank/DDBJ databases">
        <title>Genomic Encyclopedia of Type Strains, Phase IV (KMG-IV): sequencing the most valuable type-strain genomes for metagenomic binning, comparative biology and taxonomic classification.</title>
        <authorList>
            <person name="Goeker M."/>
        </authorList>
    </citation>
    <scope>NUCLEOTIDE SEQUENCE [LARGE SCALE GENOMIC DNA]</scope>
    <source>
        <strain evidence="2 3">DSM 25528</strain>
    </source>
</reference>
<evidence type="ECO:0000313" key="3">
    <source>
        <dbReference type="Proteomes" id="UP000252582"/>
    </source>
</evidence>
<comment type="caution">
    <text evidence="2">The sequence shown here is derived from an EMBL/GenBank/DDBJ whole genome shotgun (WGS) entry which is preliminary data.</text>
</comment>
<keyword evidence="2" id="KW-0378">Hydrolase</keyword>
<keyword evidence="2" id="KW-0540">Nuclease</keyword>
<accession>A0A6I7HJQ1</accession>
<evidence type="ECO:0000313" key="2">
    <source>
        <dbReference type="EMBL" id="RCW21458.1"/>
    </source>
</evidence>
<dbReference type="GO" id="GO:0004519">
    <property type="term" value="F:endonuclease activity"/>
    <property type="evidence" value="ECO:0007669"/>
    <property type="project" value="UniProtKB-KW"/>
</dbReference>
<evidence type="ECO:0000259" key="1">
    <source>
        <dbReference type="Pfam" id="PF01844"/>
    </source>
</evidence>
<dbReference type="GO" id="GO:0003676">
    <property type="term" value="F:nucleic acid binding"/>
    <property type="evidence" value="ECO:0007669"/>
    <property type="project" value="InterPro"/>
</dbReference>
<dbReference type="Gene3D" id="1.10.30.50">
    <property type="match status" value="1"/>
</dbReference>
<protein>
    <submittedName>
        <fullName evidence="2">HNH endonuclease</fullName>
    </submittedName>
</protein>
<organism evidence="2 3">
    <name type="scientific">Ciceribacter lividus</name>
    <dbReference type="NCBI Taxonomy" id="1197950"/>
    <lineage>
        <taxon>Bacteria</taxon>
        <taxon>Pseudomonadati</taxon>
        <taxon>Pseudomonadota</taxon>
        <taxon>Alphaproteobacteria</taxon>
        <taxon>Hyphomicrobiales</taxon>
        <taxon>Rhizobiaceae</taxon>
        <taxon>Ciceribacter</taxon>
    </lineage>
</organism>
<keyword evidence="2" id="KW-0255">Endonuclease</keyword>
<dbReference type="EMBL" id="QPIX01000010">
    <property type="protein sequence ID" value="RCW21458.1"/>
    <property type="molecule type" value="Genomic_DNA"/>
</dbReference>
<name>A0A6I7HJQ1_9HYPH</name>
<dbReference type="RefSeq" id="WP_114364415.1">
    <property type="nucleotide sequence ID" value="NZ_QPIX01000010.1"/>
</dbReference>
<feature type="domain" description="HNH" evidence="1">
    <location>
        <begin position="136"/>
        <end position="190"/>
    </location>
</feature>
<keyword evidence="3" id="KW-1185">Reference proteome</keyword>
<proteinExistence type="predicted"/>
<dbReference type="GO" id="GO:0008270">
    <property type="term" value="F:zinc ion binding"/>
    <property type="evidence" value="ECO:0007669"/>
    <property type="project" value="InterPro"/>
</dbReference>
<dbReference type="InterPro" id="IPR003615">
    <property type="entry name" value="HNH_nuc"/>
</dbReference>
<dbReference type="Proteomes" id="UP000252582">
    <property type="component" value="Unassembled WGS sequence"/>
</dbReference>
<sequence>MRYIANVDDIETVLIELGGQARAIEIQNAVLQQFCGGRIPEQYQNERSFRMTIQRIIENYCPEAAGFDPSRYAAKFKRVDHGIYRVSGVDYPYGEDAVEAPAQTYIEGALKQIKVNAYERDRKARQACIDFHGTDCKVCGLDFGSRYGEIGTGFIHVHHVVPLASIGDEYEVDPVKDLVPVCPNCHAMLHLGASSVSDLKRRLR</sequence>